<protein>
    <submittedName>
        <fullName evidence="7">N-ethylmaleimide reductase</fullName>
    </submittedName>
</protein>
<evidence type="ECO:0000256" key="2">
    <source>
        <dbReference type="ARBA" id="ARBA00022630"/>
    </source>
</evidence>
<feature type="domain" description="NADH:flavin oxidoreductase/NADH oxidase N-terminal" evidence="6">
    <location>
        <begin position="14"/>
        <end position="346"/>
    </location>
</feature>
<dbReference type="Pfam" id="PF00724">
    <property type="entry name" value="Oxidored_FMN"/>
    <property type="match status" value="1"/>
</dbReference>
<evidence type="ECO:0000256" key="5">
    <source>
        <dbReference type="ARBA" id="ARBA00023002"/>
    </source>
</evidence>
<gene>
    <name evidence="7" type="ORF">M0812_06989</name>
</gene>
<reference evidence="7" key="1">
    <citation type="submission" date="2022-08" db="EMBL/GenBank/DDBJ databases">
        <title>Novel sulphate-reducing endosymbionts in the free-living metamonad Anaeramoeba.</title>
        <authorList>
            <person name="Jerlstrom-Hultqvist J."/>
            <person name="Cepicka I."/>
            <person name="Gallot-Lavallee L."/>
            <person name="Salas-Leiva D."/>
            <person name="Curtis B.A."/>
            <person name="Zahonova K."/>
            <person name="Pipaliya S."/>
            <person name="Dacks J."/>
            <person name="Roger A.J."/>
        </authorList>
    </citation>
    <scope>NUCLEOTIDE SEQUENCE</scope>
    <source>
        <strain evidence="7">Busselton2</strain>
    </source>
</reference>
<comment type="caution">
    <text evidence="7">The sequence shown here is derived from an EMBL/GenBank/DDBJ whole genome shotgun (WGS) entry which is preliminary data.</text>
</comment>
<keyword evidence="2" id="KW-0285">Flavoprotein</keyword>
<dbReference type="GO" id="GO:0003959">
    <property type="term" value="F:NADPH dehydrogenase activity"/>
    <property type="evidence" value="ECO:0007669"/>
    <property type="project" value="InterPro"/>
</dbReference>
<keyword evidence="4" id="KW-0521">NADP</keyword>
<dbReference type="InterPro" id="IPR013785">
    <property type="entry name" value="Aldolase_TIM"/>
</dbReference>
<dbReference type="GO" id="GO:0050661">
    <property type="term" value="F:NADP binding"/>
    <property type="evidence" value="ECO:0007669"/>
    <property type="project" value="InterPro"/>
</dbReference>
<dbReference type="SUPFAM" id="SSF51395">
    <property type="entry name" value="FMN-linked oxidoreductases"/>
    <property type="match status" value="1"/>
</dbReference>
<dbReference type="InterPro" id="IPR001155">
    <property type="entry name" value="OxRdtase_FMN_N"/>
</dbReference>
<dbReference type="Proteomes" id="UP001146793">
    <property type="component" value="Unassembled WGS sequence"/>
</dbReference>
<evidence type="ECO:0000256" key="4">
    <source>
        <dbReference type="ARBA" id="ARBA00022857"/>
    </source>
</evidence>
<evidence type="ECO:0000313" key="8">
    <source>
        <dbReference type="Proteomes" id="UP001146793"/>
    </source>
</evidence>
<sequence length="363" mass="41003">MTKRLAFQEYQSEKLNLQTRIVMPPMARGFSNEKHVYNDKYTQYYTLRAEKGVGLVISEGTYISKEAQWTINGTLDCGVYNDDHMEGLKKICEGVHKNNGKFAVQLWHTGKFADTPICPYEATVGNKQAKVATLEDLKRIKGDFVNAARIAKKAGCDAVEIHGAHEFFLDEFIQKKNLRTDGYGTTFEGKIRFPIEVVKAVREEVGQDFCIIYRTSQWTNTDFNEKKWDTIEDLGKWGNALKDAGVDIIHVSTNRAYKLEFEGQGEGGEKHTLAGWYKKLTGLPVIAVGGVCYTQNAGYSFSQDEPTTIQDPEPFLKLIEDGEFDLLAVGRALIKNPDWVELVSSGNWKKVKPFLRSDLMTLN</sequence>
<dbReference type="InterPro" id="IPR044152">
    <property type="entry name" value="YqjM-like"/>
</dbReference>
<dbReference type="AlphaFoldDB" id="A0AAV8AB61"/>
<proteinExistence type="predicted"/>
<evidence type="ECO:0000256" key="3">
    <source>
        <dbReference type="ARBA" id="ARBA00022643"/>
    </source>
</evidence>
<dbReference type="PANTHER" id="PTHR43303">
    <property type="entry name" value="NADPH DEHYDROGENASE C23G7.10C-RELATED"/>
    <property type="match status" value="1"/>
</dbReference>
<keyword evidence="3" id="KW-0288">FMN</keyword>
<accession>A0AAV8AB61</accession>
<evidence type="ECO:0000313" key="7">
    <source>
        <dbReference type="EMBL" id="KAJ3450799.1"/>
    </source>
</evidence>
<dbReference type="GO" id="GO:0010181">
    <property type="term" value="F:FMN binding"/>
    <property type="evidence" value="ECO:0007669"/>
    <property type="project" value="InterPro"/>
</dbReference>
<name>A0AAV8AB61_9EUKA</name>
<keyword evidence="5" id="KW-0560">Oxidoreductase</keyword>
<dbReference type="EMBL" id="JANTQA010000012">
    <property type="protein sequence ID" value="KAJ3450799.1"/>
    <property type="molecule type" value="Genomic_DNA"/>
</dbReference>
<organism evidence="7 8">
    <name type="scientific">Anaeramoeba flamelloides</name>
    <dbReference type="NCBI Taxonomy" id="1746091"/>
    <lineage>
        <taxon>Eukaryota</taxon>
        <taxon>Metamonada</taxon>
        <taxon>Anaeramoebidae</taxon>
        <taxon>Anaeramoeba</taxon>
    </lineage>
</organism>
<evidence type="ECO:0000256" key="1">
    <source>
        <dbReference type="ARBA" id="ARBA00001917"/>
    </source>
</evidence>
<comment type="cofactor">
    <cofactor evidence="1">
        <name>FMN</name>
        <dbReference type="ChEBI" id="CHEBI:58210"/>
    </cofactor>
</comment>
<evidence type="ECO:0000259" key="6">
    <source>
        <dbReference type="Pfam" id="PF00724"/>
    </source>
</evidence>
<dbReference type="PANTHER" id="PTHR43303:SF4">
    <property type="entry name" value="NADPH DEHYDROGENASE C23G7.10C-RELATED"/>
    <property type="match status" value="1"/>
</dbReference>
<dbReference type="Gene3D" id="3.20.20.70">
    <property type="entry name" value="Aldolase class I"/>
    <property type="match status" value="1"/>
</dbReference>